<dbReference type="EMBL" id="FUXL01000014">
    <property type="protein sequence ID" value="SKA31527.1"/>
    <property type="molecule type" value="Genomic_DNA"/>
</dbReference>
<dbReference type="AlphaFoldDB" id="A0A1T4STM3"/>
<organism evidence="1 2">
    <name type="scientific">Consotaella salsifontis</name>
    <dbReference type="NCBI Taxonomy" id="1365950"/>
    <lineage>
        <taxon>Bacteria</taxon>
        <taxon>Pseudomonadati</taxon>
        <taxon>Pseudomonadota</taxon>
        <taxon>Alphaproteobacteria</taxon>
        <taxon>Hyphomicrobiales</taxon>
        <taxon>Aurantimonadaceae</taxon>
        <taxon>Consotaella</taxon>
    </lineage>
</organism>
<dbReference type="InterPro" id="IPR016024">
    <property type="entry name" value="ARM-type_fold"/>
</dbReference>
<dbReference type="Gene3D" id="1.25.10.10">
    <property type="entry name" value="Leucine-rich Repeat Variant"/>
    <property type="match status" value="1"/>
</dbReference>
<dbReference type="STRING" id="1365950.SAMN05428963_11420"/>
<dbReference type="Pfam" id="PF13646">
    <property type="entry name" value="HEAT_2"/>
    <property type="match status" value="2"/>
</dbReference>
<dbReference type="InterPro" id="IPR004155">
    <property type="entry name" value="PBS_lyase_HEAT"/>
</dbReference>
<dbReference type="SMART" id="SM00567">
    <property type="entry name" value="EZ_HEAT"/>
    <property type="match status" value="3"/>
</dbReference>
<reference evidence="1 2" key="1">
    <citation type="submission" date="2017-02" db="EMBL/GenBank/DDBJ databases">
        <authorList>
            <person name="Peterson S.W."/>
        </authorList>
    </citation>
    <scope>NUCLEOTIDE SEQUENCE [LARGE SCALE GENOMIC DNA]</scope>
    <source>
        <strain evidence="1 2">USBA 369</strain>
    </source>
</reference>
<dbReference type="Proteomes" id="UP000190135">
    <property type="component" value="Unassembled WGS sequence"/>
</dbReference>
<sequence length="205" mass="21879">MGLVKAKIRKTKTGSGASDDMVGLSAALQAADPAERRSAARRLGSTTGCEAALLDRLAFEHEASVREMLVLSLMQLGTQDAVRGLAEHLRSEDASLRNAVVEALEAMPDAVAPNIELLLADHDPDVRIFACNLLVGLAHPDVPKWLSHVLENDSHVNVCAAAVDALTEIGRPDCVPALRACARRFPEEPFLSFAIDVAIARAAEQ</sequence>
<dbReference type="InterPro" id="IPR011989">
    <property type="entry name" value="ARM-like"/>
</dbReference>
<keyword evidence="2" id="KW-1185">Reference proteome</keyword>
<evidence type="ECO:0000313" key="2">
    <source>
        <dbReference type="Proteomes" id="UP000190135"/>
    </source>
</evidence>
<name>A0A1T4STM3_9HYPH</name>
<protein>
    <submittedName>
        <fullName evidence="1">HEAT repeat-containing protein</fullName>
    </submittedName>
</protein>
<dbReference type="SUPFAM" id="SSF48371">
    <property type="entry name" value="ARM repeat"/>
    <property type="match status" value="1"/>
</dbReference>
<gene>
    <name evidence="1" type="ORF">SAMN05428963_11420</name>
</gene>
<proteinExistence type="predicted"/>
<dbReference type="RefSeq" id="WP_207552983.1">
    <property type="nucleotide sequence ID" value="NZ_FUXL01000014.1"/>
</dbReference>
<evidence type="ECO:0000313" key="1">
    <source>
        <dbReference type="EMBL" id="SKA31527.1"/>
    </source>
</evidence>
<accession>A0A1T4STM3</accession>